<dbReference type="Gene3D" id="2.60.120.200">
    <property type="match status" value="3"/>
</dbReference>
<dbReference type="EMBL" id="VUOC01000001">
    <property type="protein sequence ID" value="KAA2244559.1"/>
    <property type="molecule type" value="Genomic_DNA"/>
</dbReference>
<dbReference type="Proteomes" id="UP000324611">
    <property type="component" value="Unassembled WGS sequence"/>
</dbReference>
<keyword evidence="3" id="KW-0378">Hydrolase</keyword>
<comment type="similarity">
    <text evidence="1">Belongs to the glycosyl hydrolase 16 family.</text>
</comment>
<name>A0A5B2W2S7_9BACT</name>
<reference evidence="3 4" key="2">
    <citation type="submission" date="2019-09" db="EMBL/GenBank/DDBJ databases">
        <authorList>
            <person name="Jin C."/>
        </authorList>
    </citation>
    <scope>NUCLEOTIDE SEQUENCE [LARGE SCALE GENOMIC DNA]</scope>
    <source>
        <strain evidence="3 4">BN140078</strain>
    </source>
</reference>
<comment type="caution">
    <text evidence="3">The sequence shown here is derived from an EMBL/GenBank/DDBJ whole genome shotgun (WGS) entry which is preliminary data.</text>
</comment>
<organism evidence="3 4">
    <name type="scientific">Chitinophaga agrisoli</name>
    <dbReference type="NCBI Taxonomy" id="2607653"/>
    <lineage>
        <taxon>Bacteria</taxon>
        <taxon>Pseudomonadati</taxon>
        <taxon>Bacteroidota</taxon>
        <taxon>Chitinophagia</taxon>
        <taxon>Chitinophagales</taxon>
        <taxon>Chitinophagaceae</taxon>
        <taxon>Chitinophaga</taxon>
    </lineage>
</organism>
<dbReference type="AlphaFoldDB" id="A0A5B2W2S7"/>
<dbReference type="GO" id="GO:0005975">
    <property type="term" value="P:carbohydrate metabolic process"/>
    <property type="evidence" value="ECO:0007669"/>
    <property type="project" value="InterPro"/>
</dbReference>
<evidence type="ECO:0000313" key="4">
    <source>
        <dbReference type="Proteomes" id="UP000324611"/>
    </source>
</evidence>
<accession>A0A5B2W2S7</accession>
<dbReference type="GO" id="GO:0004553">
    <property type="term" value="F:hydrolase activity, hydrolyzing O-glycosyl compounds"/>
    <property type="evidence" value="ECO:0007669"/>
    <property type="project" value="InterPro"/>
</dbReference>
<dbReference type="InterPro" id="IPR013320">
    <property type="entry name" value="ConA-like_dom_sf"/>
</dbReference>
<feature type="domain" description="GH16" evidence="2">
    <location>
        <begin position="374"/>
        <end position="757"/>
    </location>
</feature>
<evidence type="ECO:0000313" key="3">
    <source>
        <dbReference type="EMBL" id="KAA2244559.1"/>
    </source>
</evidence>
<keyword evidence="4" id="KW-1185">Reference proteome</keyword>
<dbReference type="InterPro" id="IPR000757">
    <property type="entry name" value="Beta-glucanase-like"/>
</dbReference>
<sequence>MNIKLGKIYWETGKQPSLPQLMTLRILNRNEEINANYMTIADDLLVYPDGTILNPPVINDLDNATDYVFALYNNDTEGGQATMSFTTPGIFEIETLPKAYYPGSQLTYTSTANFRDAMLPSRDGGYYSLAYTTEDWAGGNDEVNTPNDWEWARKEGLPGLKVNSGGIFCRFNNTFLLNLSARFAIGVHFYVAAADLPTTGMWPLMDIQQFPFFNNGVSVYVNCDTKKVHWRHHKDAIEQELISTNTINTDAWNQVLIYRPSDATGSQLWLNGANTFTGAFTAATALPDDFQPVANIGAAGGVFSNIYFSSVAMDNSIAQKYQHTPYPVGILEYSNSFNDKYSIPLENMITLENGRIVYTLPADVPTGNQLFYIEDSTGKSTPVEIEILSMEKVEDPITLDFVSEEDGESPDAIRTVFNSMSKGWSSADGGVSSKHIYVQDNLLVLEAHGDRYDGRSQGFTEDGAPKYHDLPEDPFTPLPWTTRVGAALSSRDYYGYGRYVVEAMLPAEIGVAPSFWISHYVKAYDRDPRYAELLAQGLYSEGDQYSGGAYVVAKSEIDMELPSTNANAFFSSVEDMLSAGYYIAWAGECAAVEGDPEPTKDGIWQLNNPAAPQLLESWAQISVDPHEAYGPRKDTVRCSNWKGQVGESDGLSSYGADNLSMPASVGKDIWDGKFHEFRFDWYADRVEFYVDGVMVQVNRHFVPDVAGRWNIGLKFPSLPSEDYPWKVAPDQAWAGQANWEYQRMLIRKIAHTPFTDEEAGGTIRLVAETDPFGGLKGYPQPQAG</sequence>
<proteinExistence type="inferred from homology"/>
<evidence type="ECO:0000259" key="2">
    <source>
        <dbReference type="PROSITE" id="PS51762"/>
    </source>
</evidence>
<reference evidence="3 4" key="1">
    <citation type="submission" date="2019-09" db="EMBL/GenBank/DDBJ databases">
        <title>Chitinophaga ginsengihumi sp. nov., isolated from soil of ginseng rhizosphere.</title>
        <authorList>
            <person name="Lee J."/>
        </authorList>
    </citation>
    <scope>NUCLEOTIDE SEQUENCE [LARGE SCALE GENOMIC DNA]</scope>
    <source>
        <strain evidence="3 4">BN140078</strain>
    </source>
</reference>
<gene>
    <name evidence="3" type="ORF">F0L74_00865</name>
</gene>
<dbReference type="RefSeq" id="WP_149835957.1">
    <property type="nucleotide sequence ID" value="NZ_VUOC01000001.1"/>
</dbReference>
<dbReference type="PROSITE" id="PS51762">
    <property type="entry name" value="GH16_2"/>
    <property type="match status" value="1"/>
</dbReference>
<protein>
    <submittedName>
        <fullName evidence="3">Family 16 glycosylhydrolase</fullName>
    </submittedName>
</protein>
<evidence type="ECO:0000256" key="1">
    <source>
        <dbReference type="ARBA" id="ARBA00006865"/>
    </source>
</evidence>
<dbReference type="SUPFAM" id="SSF49899">
    <property type="entry name" value="Concanavalin A-like lectins/glucanases"/>
    <property type="match status" value="1"/>
</dbReference>